<comment type="caution">
    <text evidence="1">The sequence shown here is derived from an EMBL/GenBank/DDBJ whole genome shotgun (WGS) entry which is preliminary data.</text>
</comment>
<dbReference type="Proteomes" id="UP001525890">
    <property type="component" value="Unassembled WGS sequence"/>
</dbReference>
<proteinExistence type="predicted"/>
<keyword evidence="2" id="KW-1185">Reference proteome</keyword>
<organism evidence="1 2">
    <name type="scientific">Laspinema palackyanum D2a</name>
    <dbReference type="NCBI Taxonomy" id="2953684"/>
    <lineage>
        <taxon>Bacteria</taxon>
        <taxon>Bacillati</taxon>
        <taxon>Cyanobacteriota</taxon>
        <taxon>Cyanophyceae</taxon>
        <taxon>Oscillatoriophycideae</taxon>
        <taxon>Oscillatoriales</taxon>
        <taxon>Laspinemataceae</taxon>
        <taxon>Laspinema</taxon>
        <taxon>Laspinema palackyanum</taxon>
    </lineage>
</organism>
<protein>
    <submittedName>
        <fullName evidence="1">Uncharacterized protein</fullName>
    </submittedName>
</protein>
<dbReference type="RefSeq" id="WP_368009570.1">
    <property type="nucleotide sequence ID" value="NZ_JAMXFF010000076.1"/>
</dbReference>
<name>A0ABT2N208_9CYAN</name>
<evidence type="ECO:0000313" key="2">
    <source>
        <dbReference type="Proteomes" id="UP001525890"/>
    </source>
</evidence>
<sequence>MGLTISYDFDLGSNSIELAREKIHALHQAAINLPFEKVSEVVELVVEPCRDPQNKMDELHRFLQLEAARGIEYENSYFFVDPVQLIAFTVLPGKGCESANFGLALFPQTTEIKLRKPEPGADPNQIKPWGWEDFKIKLEEKRTGKIDETKVEIRTIPTNLTHWSWSNFCKTQYASNPEYGGMKNFLKCHGLVIQMLDIAQDMGILESVHDEGGYWDSRNTQNLSQSVGNYNALVAGVVGGLKSLLTQEGIEAKTQAPITDYPNYEYLEAEGEQQIKREKERE</sequence>
<gene>
    <name evidence="1" type="ORF">NG799_27890</name>
</gene>
<dbReference type="EMBL" id="JAMXFF010000076">
    <property type="protein sequence ID" value="MCT7970141.1"/>
    <property type="molecule type" value="Genomic_DNA"/>
</dbReference>
<reference evidence="1 2" key="1">
    <citation type="journal article" date="2022" name="Front. Microbiol.">
        <title>High genomic differentiation and limited gene flow indicate recent cryptic speciation within the genus Laspinema (cyanobacteria).</title>
        <authorList>
            <person name="Stanojkovic A."/>
            <person name="Skoupy S."/>
            <person name="Skaloud P."/>
            <person name="Dvorak P."/>
        </authorList>
    </citation>
    <scope>NUCLEOTIDE SEQUENCE [LARGE SCALE GENOMIC DNA]</scope>
    <source>
        <strain evidence="1 2">D2a</strain>
    </source>
</reference>
<evidence type="ECO:0000313" key="1">
    <source>
        <dbReference type="EMBL" id="MCT7970141.1"/>
    </source>
</evidence>
<accession>A0ABT2N208</accession>